<dbReference type="InterPro" id="IPR025642">
    <property type="entry name" value="DUF4342"/>
</dbReference>
<name>A0ABV9D778_9MICO</name>
<proteinExistence type="predicted"/>
<feature type="region of interest" description="Disordered" evidence="1">
    <location>
        <begin position="82"/>
        <end position="104"/>
    </location>
</feature>
<evidence type="ECO:0000259" key="3">
    <source>
        <dbReference type="Pfam" id="PF14242"/>
    </source>
</evidence>
<accession>A0ABV9D778</accession>
<dbReference type="Proteomes" id="UP001595955">
    <property type="component" value="Unassembled WGS sequence"/>
</dbReference>
<gene>
    <name evidence="4" type="ORF">ACFO3F_00780</name>
</gene>
<keyword evidence="2" id="KW-0812">Transmembrane</keyword>
<dbReference type="EMBL" id="JBHSGF010000001">
    <property type="protein sequence ID" value="MFC4553768.1"/>
    <property type="molecule type" value="Genomic_DNA"/>
</dbReference>
<dbReference type="Pfam" id="PF14242">
    <property type="entry name" value="DUF4342"/>
    <property type="match status" value="1"/>
</dbReference>
<feature type="transmembrane region" description="Helical" evidence="2">
    <location>
        <begin position="53"/>
        <end position="77"/>
    </location>
</feature>
<dbReference type="RefSeq" id="WP_122823008.1">
    <property type="nucleotide sequence ID" value="NZ_CP033325.1"/>
</dbReference>
<keyword evidence="2" id="KW-0472">Membrane</keyword>
<keyword evidence="5" id="KW-1185">Reference proteome</keyword>
<evidence type="ECO:0000256" key="2">
    <source>
        <dbReference type="SAM" id="Phobius"/>
    </source>
</evidence>
<sequence length="104" mass="11078">MSEQNTWYEEFKVSGDDLVGKVRELVREGNVRRVFIKNEKGETLLEIPLTAGVAVTVVTAAVAPVLVAVGAVAALLTRATVGVERRRSPEDEAPGTGVVHPPEG</sequence>
<evidence type="ECO:0000313" key="4">
    <source>
        <dbReference type="EMBL" id="MFC4553768.1"/>
    </source>
</evidence>
<evidence type="ECO:0000313" key="5">
    <source>
        <dbReference type="Proteomes" id="UP001595955"/>
    </source>
</evidence>
<feature type="domain" description="DUF4342" evidence="3">
    <location>
        <begin position="5"/>
        <end position="85"/>
    </location>
</feature>
<reference evidence="5" key="1">
    <citation type="journal article" date="2019" name="Int. J. Syst. Evol. Microbiol.">
        <title>The Global Catalogue of Microorganisms (GCM) 10K type strain sequencing project: providing services to taxonomists for standard genome sequencing and annotation.</title>
        <authorList>
            <consortium name="The Broad Institute Genomics Platform"/>
            <consortium name="The Broad Institute Genome Sequencing Center for Infectious Disease"/>
            <person name="Wu L."/>
            <person name="Ma J."/>
        </authorList>
    </citation>
    <scope>NUCLEOTIDE SEQUENCE [LARGE SCALE GENOMIC DNA]</scope>
    <source>
        <strain evidence="5">JCM 3369</strain>
    </source>
</reference>
<protein>
    <submittedName>
        <fullName evidence="4">DUF4342 domain-containing protein</fullName>
    </submittedName>
</protein>
<keyword evidence="2" id="KW-1133">Transmembrane helix</keyword>
<organism evidence="4 5">
    <name type="scientific">Georgenia faecalis</name>
    <dbReference type="NCBI Taxonomy" id="2483799"/>
    <lineage>
        <taxon>Bacteria</taxon>
        <taxon>Bacillati</taxon>
        <taxon>Actinomycetota</taxon>
        <taxon>Actinomycetes</taxon>
        <taxon>Micrococcales</taxon>
        <taxon>Bogoriellaceae</taxon>
        <taxon>Georgenia</taxon>
    </lineage>
</organism>
<evidence type="ECO:0000256" key="1">
    <source>
        <dbReference type="SAM" id="MobiDB-lite"/>
    </source>
</evidence>
<comment type="caution">
    <text evidence="4">The sequence shown here is derived from an EMBL/GenBank/DDBJ whole genome shotgun (WGS) entry which is preliminary data.</text>
</comment>